<feature type="signal peptide" evidence="4">
    <location>
        <begin position="1"/>
        <end position="17"/>
    </location>
</feature>
<feature type="region of interest" description="Disordered" evidence="3">
    <location>
        <begin position="133"/>
        <end position="160"/>
    </location>
</feature>
<dbReference type="GO" id="GO:0004252">
    <property type="term" value="F:serine-type endopeptidase activity"/>
    <property type="evidence" value="ECO:0007669"/>
    <property type="project" value="InterPro"/>
</dbReference>
<dbReference type="SMART" id="SM00020">
    <property type="entry name" value="Tryp_SPc"/>
    <property type="match status" value="1"/>
</dbReference>
<evidence type="ECO:0000313" key="6">
    <source>
        <dbReference type="EMBL" id="GAV05803.1"/>
    </source>
</evidence>
<dbReference type="GO" id="GO:0006508">
    <property type="term" value="P:proteolysis"/>
    <property type="evidence" value="ECO:0007669"/>
    <property type="project" value="InterPro"/>
</dbReference>
<dbReference type="AlphaFoldDB" id="A0A1D1VZI6"/>
<dbReference type="Pfam" id="PF00089">
    <property type="entry name" value="Trypsin"/>
    <property type="match status" value="1"/>
</dbReference>
<dbReference type="EMBL" id="BDGG01000012">
    <property type="protein sequence ID" value="GAV05803.1"/>
    <property type="molecule type" value="Genomic_DNA"/>
</dbReference>
<dbReference type="Gene3D" id="2.40.10.10">
    <property type="entry name" value="Trypsin-like serine proteases"/>
    <property type="match status" value="2"/>
</dbReference>
<dbReference type="Proteomes" id="UP000186922">
    <property type="component" value="Unassembled WGS sequence"/>
</dbReference>
<evidence type="ECO:0000256" key="4">
    <source>
        <dbReference type="SAM" id="SignalP"/>
    </source>
</evidence>
<comment type="similarity">
    <text evidence="2">Belongs to the peptidase S1 family. CLIP subfamily.</text>
</comment>
<dbReference type="STRING" id="947166.A0A1D1VZI6"/>
<protein>
    <recommendedName>
        <fullName evidence="5">Peptidase S1 domain-containing protein</fullName>
    </recommendedName>
</protein>
<dbReference type="PROSITE" id="PS50240">
    <property type="entry name" value="TRYPSIN_DOM"/>
    <property type="match status" value="1"/>
</dbReference>
<keyword evidence="1" id="KW-1015">Disulfide bond</keyword>
<evidence type="ECO:0000256" key="3">
    <source>
        <dbReference type="SAM" id="MobiDB-lite"/>
    </source>
</evidence>
<comment type="caution">
    <text evidence="6">The sequence shown here is derived from an EMBL/GenBank/DDBJ whole genome shotgun (WGS) entry which is preliminary data.</text>
</comment>
<dbReference type="OrthoDB" id="10061449at2759"/>
<dbReference type="SUPFAM" id="SSF50494">
    <property type="entry name" value="Trypsin-like serine proteases"/>
    <property type="match status" value="1"/>
</dbReference>
<proteinExistence type="inferred from homology"/>
<gene>
    <name evidence="6" type="primary">RvY_15878-1</name>
    <name evidence="6" type="synonym">RvY_15878.1</name>
    <name evidence="6" type="ORF">RvY_15878</name>
</gene>
<dbReference type="PANTHER" id="PTHR24256">
    <property type="entry name" value="TRYPTASE-RELATED"/>
    <property type="match status" value="1"/>
</dbReference>
<dbReference type="InterPro" id="IPR051487">
    <property type="entry name" value="Ser/Thr_Proteases_Immune/Dev"/>
</dbReference>
<evidence type="ECO:0000259" key="5">
    <source>
        <dbReference type="PROSITE" id="PS50240"/>
    </source>
</evidence>
<accession>A0A1D1VZI6</accession>
<feature type="domain" description="Peptidase S1" evidence="5">
    <location>
        <begin position="298"/>
        <end position="595"/>
    </location>
</feature>
<evidence type="ECO:0000256" key="2">
    <source>
        <dbReference type="ARBA" id="ARBA00024195"/>
    </source>
</evidence>
<dbReference type="InterPro" id="IPR009003">
    <property type="entry name" value="Peptidase_S1_PA"/>
</dbReference>
<reference evidence="6 7" key="1">
    <citation type="journal article" date="2016" name="Nat. Commun.">
        <title>Extremotolerant tardigrade genome and improved radiotolerance of human cultured cells by tardigrade-unique protein.</title>
        <authorList>
            <person name="Hashimoto T."/>
            <person name="Horikawa D.D."/>
            <person name="Saito Y."/>
            <person name="Kuwahara H."/>
            <person name="Kozuka-Hata H."/>
            <person name="Shin-I T."/>
            <person name="Minakuchi Y."/>
            <person name="Ohishi K."/>
            <person name="Motoyama A."/>
            <person name="Aizu T."/>
            <person name="Enomoto A."/>
            <person name="Kondo K."/>
            <person name="Tanaka S."/>
            <person name="Hara Y."/>
            <person name="Koshikawa S."/>
            <person name="Sagara H."/>
            <person name="Miura T."/>
            <person name="Yokobori S."/>
            <person name="Miyagawa K."/>
            <person name="Suzuki Y."/>
            <person name="Kubo T."/>
            <person name="Oyama M."/>
            <person name="Kohara Y."/>
            <person name="Fujiyama A."/>
            <person name="Arakawa K."/>
            <person name="Katayama T."/>
            <person name="Toyoda A."/>
            <person name="Kunieda T."/>
        </authorList>
    </citation>
    <scope>NUCLEOTIDE SEQUENCE [LARGE SCALE GENOMIC DNA]</scope>
    <source>
        <strain evidence="6 7">YOKOZUNA-1</strain>
    </source>
</reference>
<feature type="chain" id="PRO_5008899033" description="Peptidase S1 domain-containing protein" evidence="4">
    <location>
        <begin position="18"/>
        <end position="598"/>
    </location>
</feature>
<evidence type="ECO:0000313" key="7">
    <source>
        <dbReference type="Proteomes" id="UP000186922"/>
    </source>
</evidence>
<keyword evidence="7" id="KW-1185">Reference proteome</keyword>
<sequence length="598" mass="66624">MILPIVSVLVLGVVAYGQRSWEDSPELLQKVLGPGNMSECMWITPGDEQILPDGTIQKRGIKRGYGICAENVETCIQIGTVPRSIDEDSRTWNCSVCCVRKNCFSRPKPDTKNQQNGYCMLLKLPQPSFAPSTQFWSPTTTRAPKTDTNTTEWPNPTSEVTRNSRAVAEVFDSEEQACLTSGGQLFQDSDPTWWDLQCPGSGRCCIYPEINKCETCGYKHGKERNWSRAPAGRSGEEDEMLAWKTAVNRMSGTGWNLGMQPVVGPSTADQYSQRPPTYDSLVPPQLWNNFLNRPQSTMRGDSGNPTLDKNQDQEDGWCWQASIVSKVDGSIRCGAALVAEKYLITTASCVTLTSDSFSRYGVRLGNNNIEANNALDLDIAAVFIHPNFNMTTLDNNLGIVELLYAVPCDNSIVCTVCLPSAHLMVPRGEAQMNSSLPERSIRDDINQCVALGWKRRTPGDEIGPLVTLKETNYSPIYQNKSLCESYVRKAKEQPGDYYSFPDRSFCALPQVDHRGKIWPVCREDNGSPLVCFFEGKYFLTGILWTENVCAEHDSGSNIVAKMLQPNRKGKSSPVQQASMFTDVARFIPYIHKTIFDIE</sequence>
<dbReference type="InterPro" id="IPR001254">
    <property type="entry name" value="Trypsin_dom"/>
</dbReference>
<name>A0A1D1VZI6_RAMVA</name>
<evidence type="ECO:0000256" key="1">
    <source>
        <dbReference type="ARBA" id="ARBA00023157"/>
    </source>
</evidence>
<dbReference type="InterPro" id="IPR043504">
    <property type="entry name" value="Peptidase_S1_PA_chymotrypsin"/>
</dbReference>
<keyword evidence="4" id="KW-0732">Signal</keyword>
<organism evidence="6 7">
    <name type="scientific">Ramazzottius varieornatus</name>
    <name type="common">Water bear</name>
    <name type="synonym">Tardigrade</name>
    <dbReference type="NCBI Taxonomy" id="947166"/>
    <lineage>
        <taxon>Eukaryota</taxon>
        <taxon>Metazoa</taxon>
        <taxon>Ecdysozoa</taxon>
        <taxon>Tardigrada</taxon>
        <taxon>Eutardigrada</taxon>
        <taxon>Parachela</taxon>
        <taxon>Hypsibioidea</taxon>
        <taxon>Ramazzottiidae</taxon>
        <taxon>Ramazzottius</taxon>
    </lineage>
</organism>